<reference evidence="2" key="1">
    <citation type="submission" date="2021-02" db="EMBL/GenBank/DDBJ databases">
        <title>Natronoglycomyces albus gen. nov., sp. nov, a haloalkaliphilic actinobacterium from a soda solonchak soil.</title>
        <authorList>
            <person name="Sorokin D.Y."/>
            <person name="Khijniak T.V."/>
            <person name="Zakharycheva A.P."/>
            <person name="Boueva O.V."/>
            <person name="Ariskina E.V."/>
            <person name="Hahnke R.L."/>
            <person name="Bunk B."/>
            <person name="Sproer C."/>
            <person name="Schumann P."/>
            <person name="Evtushenko L.I."/>
            <person name="Kublanov I.V."/>
        </authorList>
    </citation>
    <scope>NUCLEOTIDE SEQUENCE</scope>
    <source>
        <strain evidence="2">DSM 106290</strain>
    </source>
</reference>
<evidence type="ECO:0000313" key="2">
    <source>
        <dbReference type="EMBL" id="QSB04572.1"/>
    </source>
</evidence>
<organism evidence="2 3">
    <name type="scientific">Natronoglycomyces albus</name>
    <dbReference type="NCBI Taxonomy" id="2811108"/>
    <lineage>
        <taxon>Bacteria</taxon>
        <taxon>Bacillati</taxon>
        <taxon>Actinomycetota</taxon>
        <taxon>Actinomycetes</taxon>
        <taxon>Glycomycetales</taxon>
        <taxon>Glycomycetaceae</taxon>
        <taxon>Natronoglycomyces</taxon>
    </lineage>
</organism>
<dbReference type="EMBL" id="CP070496">
    <property type="protein sequence ID" value="QSB04572.1"/>
    <property type="molecule type" value="Genomic_DNA"/>
</dbReference>
<dbReference type="AlphaFoldDB" id="A0A895XL98"/>
<feature type="region of interest" description="Disordered" evidence="1">
    <location>
        <begin position="1"/>
        <end position="41"/>
    </location>
</feature>
<proteinExistence type="predicted"/>
<feature type="region of interest" description="Disordered" evidence="1">
    <location>
        <begin position="135"/>
        <end position="159"/>
    </location>
</feature>
<gene>
    <name evidence="2" type="ORF">JQS30_12430</name>
</gene>
<dbReference type="InterPro" id="IPR007060">
    <property type="entry name" value="FtsL/DivIC"/>
</dbReference>
<dbReference type="KEGG" id="nav:JQS30_12430"/>
<evidence type="ECO:0000313" key="3">
    <source>
        <dbReference type="Proteomes" id="UP000662939"/>
    </source>
</evidence>
<dbReference type="RefSeq" id="WP_213170570.1">
    <property type="nucleotide sequence ID" value="NZ_CP070496.1"/>
</dbReference>
<accession>A0A895XL98</accession>
<dbReference type="Pfam" id="PF04977">
    <property type="entry name" value="DivIC"/>
    <property type="match status" value="1"/>
</dbReference>
<protein>
    <submittedName>
        <fullName evidence="2">Septum formation initiator family protein</fullName>
    </submittedName>
</protein>
<keyword evidence="3" id="KW-1185">Reference proteome</keyword>
<sequence>MSTRRRPNRPGAPASGPGRGHARRRPPATARRRSDRSGVQAQRVRIRNGGRLSKRAAALALVLSILALAYAYPLRTFVEQRIEINRLQDSQSEQRERIDSLEAEREQWDDPEYVASQIRSRLMLVKPGEELIIVIDEDDPTSTGPSGSDDEDEYRPWYEDMKDIFEDADQFGTDDVDTQ</sequence>
<name>A0A895XL98_9ACTN</name>
<evidence type="ECO:0000256" key="1">
    <source>
        <dbReference type="SAM" id="MobiDB-lite"/>
    </source>
</evidence>
<dbReference type="Proteomes" id="UP000662939">
    <property type="component" value="Chromosome"/>
</dbReference>
<feature type="compositionally biased region" description="Basic residues" evidence="1">
    <location>
        <begin position="20"/>
        <end position="34"/>
    </location>
</feature>